<evidence type="ECO:0000256" key="2">
    <source>
        <dbReference type="ARBA" id="ARBA00023125"/>
    </source>
</evidence>
<comment type="caution">
    <text evidence="5">The sequence shown here is derived from an EMBL/GenBank/DDBJ whole genome shotgun (WGS) entry which is preliminary data.</text>
</comment>
<evidence type="ECO:0000256" key="1">
    <source>
        <dbReference type="ARBA" id="ARBA00023015"/>
    </source>
</evidence>
<keyword evidence="1" id="KW-0805">Transcription regulation</keyword>
<accession>A0A6N6MAR3</accession>
<evidence type="ECO:0000313" key="6">
    <source>
        <dbReference type="Proteomes" id="UP000435357"/>
    </source>
</evidence>
<dbReference type="RefSeq" id="WP_151165914.1">
    <property type="nucleotide sequence ID" value="NZ_WACR01000001.1"/>
</dbReference>
<feature type="domain" description="HTH luxR-type" evidence="4">
    <location>
        <begin position="125"/>
        <end position="190"/>
    </location>
</feature>
<dbReference type="AlphaFoldDB" id="A0A6N6MAR3"/>
<dbReference type="PANTHER" id="PTHR44688">
    <property type="entry name" value="DNA-BINDING TRANSCRIPTIONAL ACTIVATOR DEVR_DOSR"/>
    <property type="match status" value="1"/>
</dbReference>
<dbReference type="PROSITE" id="PS50043">
    <property type="entry name" value="HTH_LUXR_2"/>
    <property type="match status" value="1"/>
</dbReference>
<reference evidence="5 6" key="1">
    <citation type="submission" date="2019-09" db="EMBL/GenBank/DDBJ databases">
        <title>Genomes of Cryomorphaceae.</title>
        <authorList>
            <person name="Bowman J.P."/>
        </authorList>
    </citation>
    <scope>NUCLEOTIDE SEQUENCE [LARGE SCALE GENOMIC DNA]</scope>
    <source>
        <strain evidence="5 6">KCTC 52047</strain>
    </source>
</reference>
<dbReference type="PANTHER" id="PTHR44688:SF16">
    <property type="entry name" value="DNA-BINDING TRANSCRIPTIONAL ACTIVATOR DEVR_DOSR"/>
    <property type="match status" value="1"/>
</dbReference>
<dbReference type="InterPro" id="IPR036388">
    <property type="entry name" value="WH-like_DNA-bd_sf"/>
</dbReference>
<evidence type="ECO:0000256" key="3">
    <source>
        <dbReference type="ARBA" id="ARBA00023163"/>
    </source>
</evidence>
<dbReference type="InterPro" id="IPR016032">
    <property type="entry name" value="Sig_transdc_resp-reg_C-effctor"/>
</dbReference>
<dbReference type="SMART" id="SM00421">
    <property type="entry name" value="HTH_LUXR"/>
    <property type="match status" value="1"/>
</dbReference>
<gene>
    <name evidence="5" type="ORF">F3059_00195</name>
</gene>
<dbReference type="EMBL" id="WACR01000001">
    <property type="protein sequence ID" value="KAB1065926.1"/>
    <property type="molecule type" value="Genomic_DNA"/>
</dbReference>
<dbReference type="Pfam" id="PF00196">
    <property type="entry name" value="GerE"/>
    <property type="match status" value="1"/>
</dbReference>
<sequence length="211" mass="24404">MVRVVVENKLFGRHLLELLKPKHQVQLLTVEEFHQTTVEAGDVVVCELPELAWCDYKLAKVLREQRQVVIAMGFQSSVHIPILQRDFGTRYFVTENSGPEDLLLILNSIGSDRFNAEDSIPTFDHTSINNQLSQAEYDVLYWLCRDSSSKQIAQFLGKSQRTVENIRYKLSRKLDVHSTVGLVKWAYDNKVVFPVLEDEFYEITLQNDNKD</sequence>
<organism evidence="5 6">
    <name type="scientific">Salibacter halophilus</name>
    <dbReference type="NCBI Taxonomy" id="1803916"/>
    <lineage>
        <taxon>Bacteria</taxon>
        <taxon>Pseudomonadati</taxon>
        <taxon>Bacteroidota</taxon>
        <taxon>Flavobacteriia</taxon>
        <taxon>Flavobacteriales</taxon>
        <taxon>Salibacteraceae</taxon>
        <taxon>Salibacter</taxon>
    </lineage>
</organism>
<dbReference type="GO" id="GO:0003677">
    <property type="term" value="F:DNA binding"/>
    <property type="evidence" value="ECO:0007669"/>
    <property type="project" value="UniProtKB-KW"/>
</dbReference>
<dbReference type="InterPro" id="IPR000792">
    <property type="entry name" value="Tscrpt_reg_LuxR_C"/>
</dbReference>
<protein>
    <submittedName>
        <fullName evidence="5">Response regulator transcription factor</fullName>
    </submittedName>
</protein>
<keyword evidence="6" id="KW-1185">Reference proteome</keyword>
<dbReference type="CDD" id="cd06170">
    <property type="entry name" value="LuxR_C_like"/>
    <property type="match status" value="1"/>
</dbReference>
<dbReference type="Gene3D" id="1.10.10.10">
    <property type="entry name" value="Winged helix-like DNA-binding domain superfamily/Winged helix DNA-binding domain"/>
    <property type="match status" value="1"/>
</dbReference>
<name>A0A6N6MAR3_9FLAO</name>
<dbReference type="GO" id="GO:0006355">
    <property type="term" value="P:regulation of DNA-templated transcription"/>
    <property type="evidence" value="ECO:0007669"/>
    <property type="project" value="InterPro"/>
</dbReference>
<keyword evidence="2" id="KW-0238">DNA-binding</keyword>
<evidence type="ECO:0000313" key="5">
    <source>
        <dbReference type="EMBL" id="KAB1065926.1"/>
    </source>
</evidence>
<dbReference type="OrthoDB" id="9797341at2"/>
<dbReference type="SUPFAM" id="SSF46894">
    <property type="entry name" value="C-terminal effector domain of the bipartite response regulators"/>
    <property type="match status" value="1"/>
</dbReference>
<dbReference type="Proteomes" id="UP000435357">
    <property type="component" value="Unassembled WGS sequence"/>
</dbReference>
<keyword evidence="3" id="KW-0804">Transcription</keyword>
<proteinExistence type="predicted"/>
<evidence type="ECO:0000259" key="4">
    <source>
        <dbReference type="PROSITE" id="PS50043"/>
    </source>
</evidence>